<proteinExistence type="predicted"/>
<feature type="signal peptide" evidence="1">
    <location>
        <begin position="1"/>
        <end position="24"/>
    </location>
</feature>
<protein>
    <submittedName>
        <fullName evidence="2">Uncharacterized protein</fullName>
    </submittedName>
</protein>
<feature type="chain" id="PRO_5006387695" evidence="1">
    <location>
        <begin position="25"/>
        <end position="82"/>
    </location>
</feature>
<dbReference type="AlphaFoldDB" id="A0A0Q9X9T7"/>
<evidence type="ECO:0000313" key="3">
    <source>
        <dbReference type="Proteomes" id="UP000009192"/>
    </source>
</evidence>
<evidence type="ECO:0000313" key="2">
    <source>
        <dbReference type="EMBL" id="KRG01390.1"/>
    </source>
</evidence>
<sequence>MANHLQASFIIAILLLSHFPNNQGLSLDPVKKKVYDTLISAGEIIEALGLAGNNATEYYKKLNASQLNIISMAEAIANSLGR</sequence>
<accession>A0A0Q9X9T7</accession>
<dbReference type="InParanoid" id="A0A0Q9X9T7"/>
<name>A0A0Q9X9T7_DROMO</name>
<organism evidence="2 3">
    <name type="scientific">Drosophila mojavensis</name>
    <name type="common">Fruit fly</name>
    <dbReference type="NCBI Taxonomy" id="7230"/>
    <lineage>
        <taxon>Eukaryota</taxon>
        <taxon>Metazoa</taxon>
        <taxon>Ecdysozoa</taxon>
        <taxon>Arthropoda</taxon>
        <taxon>Hexapoda</taxon>
        <taxon>Insecta</taxon>
        <taxon>Pterygota</taxon>
        <taxon>Neoptera</taxon>
        <taxon>Endopterygota</taxon>
        <taxon>Diptera</taxon>
        <taxon>Brachycera</taxon>
        <taxon>Muscomorpha</taxon>
        <taxon>Ephydroidea</taxon>
        <taxon>Drosophilidae</taxon>
        <taxon>Drosophila</taxon>
    </lineage>
</organism>
<reference evidence="2 3" key="1">
    <citation type="journal article" date="2007" name="Nature">
        <title>Evolution of genes and genomes on the Drosophila phylogeny.</title>
        <authorList>
            <consortium name="Drosophila 12 Genomes Consortium"/>
            <person name="Clark A.G."/>
            <person name="Eisen M.B."/>
            <person name="Smith D.R."/>
            <person name="Bergman C.M."/>
            <person name="Oliver B."/>
            <person name="Markow T.A."/>
            <person name="Kaufman T.C."/>
            <person name="Kellis M."/>
            <person name="Gelbart W."/>
            <person name="Iyer V.N."/>
            <person name="Pollard D.A."/>
            <person name="Sackton T.B."/>
            <person name="Larracuente A.M."/>
            <person name="Singh N.D."/>
            <person name="Abad J.P."/>
            <person name="Abt D.N."/>
            <person name="Adryan B."/>
            <person name="Aguade M."/>
            <person name="Akashi H."/>
            <person name="Anderson W.W."/>
            <person name="Aquadro C.F."/>
            <person name="Ardell D.H."/>
            <person name="Arguello R."/>
            <person name="Artieri C.G."/>
            <person name="Barbash D.A."/>
            <person name="Barker D."/>
            <person name="Barsanti P."/>
            <person name="Batterham P."/>
            <person name="Batzoglou S."/>
            <person name="Begun D."/>
            <person name="Bhutkar A."/>
            <person name="Blanco E."/>
            <person name="Bosak S.A."/>
            <person name="Bradley R.K."/>
            <person name="Brand A.D."/>
            <person name="Brent M.R."/>
            <person name="Brooks A.N."/>
            <person name="Brown R.H."/>
            <person name="Butlin R.K."/>
            <person name="Caggese C."/>
            <person name="Calvi B.R."/>
            <person name="Bernardo de Carvalho A."/>
            <person name="Caspi A."/>
            <person name="Castrezana S."/>
            <person name="Celniker S.E."/>
            <person name="Chang J.L."/>
            <person name="Chapple C."/>
            <person name="Chatterji S."/>
            <person name="Chinwalla A."/>
            <person name="Civetta A."/>
            <person name="Clifton S.W."/>
            <person name="Comeron J.M."/>
            <person name="Costello J.C."/>
            <person name="Coyne J.A."/>
            <person name="Daub J."/>
            <person name="David R.G."/>
            <person name="Delcher A.L."/>
            <person name="Delehaunty K."/>
            <person name="Do C.B."/>
            <person name="Ebling H."/>
            <person name="Edwards K."/>
            <person name="Eickbush T."/>
            <person name="Evans J.D."/>
            <person name="Filipski A."/>
            <person name="Findeiss S."/>
            <person name="Freyhult E."/>
            <person name="Fulton L."/>
            <person name="Fulton R."/>
            <person name="Garcia A.C."/>
            <person name="Gardiner A."/>
            <person name="Garfield D.A."/>
            <person name="Garvin B.E."/>
            <person name="Gibson G."/>
            <person name="Gilbert D."/>
            <person name="Gnerre S."/>
            <person name="Godfrey J."/>
            <person name="Good R."/>
            <person name="Gotea V."/>
            <person name="Gravely B."/>
            <person name="Greenberg A.J."/>
            <person name="Griffiths-Jones S."/>
            <person name="Gross S."/>
            <person name="Guigo R."/>
            <person name="Gustafson E.A."/>
            <person name="Haerty W."/>
            <person name="Hahn M.W."/>
            <person name="Halligan D.L."/>
            <person name="Halpern A.L."/>
            <person name="Halter G.M."/>
            <person name="Han M.V."/>
            <person name="Heger A."/>
            <person name="Hillier L."/>
            <person name="Hinrichs A.S."/>
            <person name="Holmes I."/>
            <person name="Hoskins R.A."/>
            <person name="Hubisz M.J."/>
            <person name="Hultmark D."/>
            <person name="Huntley M.A."/>
            <person name="Jaffe D.B."/>
            <person name="Jagadeeshan S."/>
            <person name="Jeck W.R."/>
            <person name="Johnson J."/>
            <person name="Jones C.D."/>
            <person name="Jordan W.C."/>
            <person name="Karpen G.H."/>
            <person name="Kataoka E."/>
            <person name="Keightley P.D."/>
            <person name="Kheradpour P."/>
            <person name="Kirkness E.F."/>
            <person name="Koerich L.B."/>
            <person name="Kristiansen K."/>
            <person name="Kudrna D."/>
            <person name="Kulathinal R.J."/>
            <person name="Kumar S."/>
            <person name="Kwok R."/>
            <person name="Lander E."/>
            <person name="Langley C.H."/>
            <person name="Lapoint R."/>
            <person name="Lazzaro B.P."/>
            <person name="Lee S.J."/>
            <person name="Levesque L."/>
            <person name="Li R."/>
            <person name="Lin C.F."/>
            <person name="Lin M.F."/>
            <person name="Lindblad-Toh K."/>
            <person name="Llopart A."/>
            <person name="Long M."/>
            <person name="Low L."/>
            <person name="Lozovsky E."/>
            <person name="Lu J."/>
            <person name="Luo M."/>
            <person name="Machado C.A."/>
            <person name="Makalowski W."/>
            <person name="Marzo M."/>
            <person name="Matsuda M."/>
            <person name="Matzkin L."/>
            <person name="McAllister B."/>
            <person name="McBride C.S."/>
            <person name="McKernan B."/>
            <person name="McKernan K."/>
            <person name="Mendez-Lago M."/>
            <person name="Minx P."/>
            <person name="Mollenhauer M.U."/>
            <person name="Montooth K."/>
            <person name="Mount S.M."/>
            <person name="Mu X."/>
            <person name="Myers E."/>
            <person name="Negre B."/>
            <person name="Newfeld S."/>
            <person name="Nielsen R."/>
            <person name="Noor M.A."/>
            <person name="O'Grady P."/>
            <person name="Pachter L."/>
            <person name="Papaceit M."/>
            <person name="Parisi M.J."/>
            <person name="Parisi M."/>
            <person name="Parts L."/>
            <person name="Pedersen J.S."/>
            <person name="Pesole G."/>
            <person name="Phillippy A.M."/>
            <person name="Ponting C.P."/>
            <person name="Pop M."/>
            <person name="Porcelli D."/>
            <person name="Powell J.R."/>
            <person name="Prohaska S."/>
            <person name="Pruitt K."/>
            <person name="Puig M."/>
            <person name="Quesneville H."/>
            <person name="Ram K.R."/>
            <person name="Rand D."/>
            <person name="Rasmussen M.D."/>
            <person name="Reed L.K."/>
            <person name="Reenan R."/>
            <person name="Reily A."/>
            <person name="Remington K.A."/>
            <person name="Rieger T.T."/>
            <person name="Ritchie M.G."/>
            <person name="Robin C."/>
            <person name="Rogers Y.H."/>
            <person name="Rohde C."/>
            <person name="Rozas J."/>
            <person name="Rubenfield M.J."/>
            <person name="Ruiz A."/>
            <person name="Russo S."/>
            <person name="Salzberg S.L."/>
            <person name="Sanchez-Gracia A."/>
            <person name="Saranga D.J."/>
            <person name="Sato H."/>
            <person name="Schaeffer S.W."/>
            <person name="Schatz M.C."/>
            <person name="Schlenke T."/>
            <person name="Schwartz R."/>
            <person name="Segarra C."/>
            <person name="Singh R.S."/>
            <person name="Sirot L."/>
            <person name="Sirota M."/>
            <person name="Sisneros N.B."/>
            <person name="Smith C.D."/>
            <person name="Smith T.F."/>
            <person name="Spieth J."/>
            <person name="Stage D.E."/>
            <person name="Stark A."/>
            <person name="Stephan W."/>
            <person name="Strausberg R.L."/>
            <person name="Strempel S."/>
            <person name="Sturgill D."/>
            <person name="Sutton G."/>
            <person name="Sutton G.G."/>
            <person name="Tao W."/>
            <person name="Teichmann S."/>
            <person name="Tobari Y.N."/>
            <person name="Tomimura Y."/>
            <person name="Tsolas J.M."/>
            <person name="Valente V.L."/>
            <person name="Venter E."/>
            <person name="Venter J.C."/>
            <person name="Vicario S."/>
            <person name="Vieira F.G."/>
            <person name="Vilella A.J."/>
            <person name="Villasante A."/>
            <person name="Walenz B."/>
            <person name="Wang J."/>
            <person name="Wasserman M."/>
            <person name="Watts T."/>
            <person name="Wilson D."/>
            <person name="Wilson R.K."/>
            <person name="Wing R.A."/>
            <person name="Wolfner M.F."/>
            <person name="Wong A."/>
            <person name="Wong G.K."/>
            <person name="Wu C.I."/>
            <person name="Wu G."/>
            <person name="Yamamoto D."/>
            <person name="Yang H.P."/>
            <person name="Yang S.P."/>
            <person name="Yorke J.A."/>
            <person name="Yoshida K."/>
            <person name="Zdobnov E."/>
            <person name="Zhang P."/>
            <person name="Zhang Y."/>
            <person name="Zimin A.V."/>
            <person name="Baldwin J."/>
            <person name="Abdouelleil A."/>
            <person name="Abdulkadir J."/>
            <person name="Abebe A."/>
            <person name="Abera B."/>
            <person name="Abreu J."/>
            <person name="Acer S.C."/>
            <person name="Aftuck L."/>
            <person name="Alexander A."/>
            <person name="An P."/>
            <person name="Anderson E."/>
            <person name="Anderson S."/>
            <person name="Arachi H."/>
            <person name="Azer M."/>
            <person name="Bachantsang P."/>
            <person name="Barry A."/>
            <person name="Bayul T."/>
            <person name="Berlin A."/>
            <person name="Bessette D."/>
            <person name="Bloom T."/>
            <person name="Blye J."/>
            <person name="Boguslavskiy L."/>
            <person name="Bonnet C."/>
            <person name="Boukhgalter B."/>
            <person name="Bourzgui I."/>
            <person name="Brown A."/>
            <person name="Cahill P."/>
            <person name="Channer S."/>
            <person name="Cheshatsang Y."/>
            <person name="Chuda L."/>
            <person name="Citroen M."/>
            <person name="Collymore A."/>
            <person name="Cooke P."/>
            <person name="Costello M."/>
            <person name="D'Aco K."/>
            <person name="Daza R."/>
            <person name="De Haan G."/>
            <person name="DeGray S."/>
            <person name="DeMaso C."/>
            <person name="Dhargay N."/>
            <person name="Dooley K."/>
            <person name="Dooley E."/>
            <person name="Doricent M."/>
            <person name="Dorje P."/>
            <person name="Dorjee K."/>
            <person name="Dupes A."/>
            <person name="Elong R."/>
            <person name="Falk J."/>
            <person name="Farina A."/>
            <person name="Faro S."/>
            <person name="Ferguson D."/>
            <person name="Fisher S."/>
            <person name="Foley C.D."/>
            <person name="Franke A."/>
            <person name="Friedrich D."/>
            <person name="Gadbois L."/>
            <person name="Gearin G."/>
            <person name="Gearin C.R."/>
            <person name="Giannoukos G."/>
            <person name="Goode T."/>
            <person name="Graham J."/>
            <person name="Grandbois E."/>
            <person name="Grewal S."/>
            <person name="Gyaltsen K."/>
            <person name="Hafez N."/>
            <person name="Hagos B."/>
            <person name="Hall J."/>
            <person name="Henson C."/>
            <person name="Hollinger A."/>
            <person name="Honan T."/>
            <person name="Huard M.D."/>
            <person name="Hughes L."/>
            <person name="Hurhula B."/>
            <person name="Husby M.E."/>
            <person name="Kamat A."/>
            <person name="Kanga B."/>
            <person name="Kashin S."/>
            <person name="Khazanovich D."/>
            <person name="Kisner P."/>
            <person name="Lance K."/>
            <person name="Lara M."/>
            <person name="Lee W."/>
            <person name="Lennon N."/>
            <person name="Letendre F."/>
            <person name="LeVine R."/>
            <person name="Lipovsky A."/>
            <person name="Liu X."/>
            <person name="Liu J."/>
            <person name="Liu S."/>
            <person name="Lokyitsang T."/>
            <person name="Lokyitsang Y."/>
            <person name="Lubonja R."/>
            <person name="Lui A."/>
            <person name="MacDonald P."/>
            <person name="Magnisalis V."/>
            <person name="Maru K."/>
            <person name="Matthews C."/>
            <person name="McCusker W."/>
            <person name="McDonough S."/>
            <person name="Mehta T."/>
            <person name="Meldrim J."/>
            <person name="Meneus L."/>
            <person name="Mihai O."/>
            <person name="Mihalev A."/>
            <person name="Mihova T."/>
            <person name="Mittelman R."/>
            <person name="Mlenga V."/>
            <person name="Montmayeur A."/>
            <person name="Mulrain L."/>
            <person name="Navidi A."/>
            <person name="Naylor J."/>
            <person name="Negash T."/>
            <person name="Nguyen T."/>
            <person name="Nguyen N."/>
            <person name="Nicol R."/>
            <person name="Norbu C."/>
            <person name="Norbu N."/>
            <person name="Novod N."/>
            <person name="O'Neill B."/>
            <person name="Osman S."/>
            <person name="Markiewicz E."/>
            <person name="Oyono O.L."/>
            <person name="Patti C."/>
            <person name="Phunkhang P."/>
            <person name="Pierre F."/>
            <person name="Priest M."/>
            <person name="Raghuraman S."/>
            <person name="Rege F."/>
            <person name="Reyes R."/>
            <person name="Rise C."/>
            <person name="Rogov P."/>
            <person name="Ross K."/>
            <person name="Ryan E."/>
            <person name="Settipalli S."/>
            <person name="Shea T."/>
            <person name="Sherpa N."/>
            <person name="Shi L."/>
            <person name="Shih D."/>
            <person name="Sparrow T."/>
            <person name="Spaulding J."/>
            <person name="Stalker J."/>
            <person name="Stange-Thomann N."/>
            <person name="Stavropoulos S."/>
            <person name="Stone C."/>
            <person name="Strader C."/>
            <person name="Tesfaye S."/>
            <person name="Thomson T."/>
            <person name="Thoulutsang Y."/>
            <person name="Thoulutsang D."/>
            <person name="Topham K."/>
            <person name="Topping I."/>
            <person name="Tsamla T."/>
            <person name="Vassiliev H."/>
            <person name="Vo A."/>
            <person name="Wangchuk T."/>
            <person name="Wangdi T."/>
            <person name="Weiand M."/>
            <person name="Wilkinson J."/>
            <person name="Wilson A."/>
            <person name="Yadav S."/>
            <person name="Young G."/>
            <person name="Yu Q."/>
            <person name="Zembek L."/>
            <person name="Zhong D."/>
            <person name="Zimmer A."/>
            <person name="Zwirko Z."/>
            <person name="Jaffe D.B."/>
            <person name="Alvarez P."/>
            <person name="Brockman W."/>
            <person name="Butler J."/>
            <person name="Chin C."/>
            <person name="Gnerre S."/>
            <person name="Grabherr M."/>
            <person name="Kleber M."/>
            <person name="Mauceli E."/>
            <person name="MacCallum I."/>
        </authorList>
    </citation>
    <scope>NUCLEOTIDE SEQUENCE [LARGE SCALE GENOMIC DNA]</scope>
    <source>
        <strain evidence="3">Tucson 15081-1352.22</strain>
    </source>
</reference>
<dbReference type="Proteomes" id="UP000009192">
    <property type="component" value="Unassembled WGS sequence"/>
</dbReference>
<evidence type="ECO:0000256" key="1">
    <source>
        <dbReference type="SAM" id="SignalP"/>
    </source>
</evidence>
<dbReference type="KEGG" id="dmo:Dmoj_GI26697"/>
<gene>
    <name evidence="2" type="primary">Dmoj\GI26697</name>
    <name evidence="2" type="ORF">Dmoj_GI26697</name>
</gene>
<keyword evidence="1" id="KW-0732">Signal</keyword>
<dbReference type="EMBL" id="CH933806">
    <property type="protein sequence ID" value="KRG01390.1"/>
    <property type="molecule type" value="Genomic_DNA"/>
</dbReference>
<keyword evidence="3" id="KW-1185">Reference proteome</keyword>